<dbReference type="InterPro" id="IPR036770">
    <property type="entry name" value="Ankyrin_rpt-contain_sf"/>
</dbReference>
<dbReference type="PROSITE" id="PS50088">
    <property type="entry name" value="ANK_REPEAT"/>
    <property type="match status" value="1"/>
</dbReference>
<feature type="domain" description="Nephrocystin 3-like N-terminal" evidence="3">
    <location>
        <begin position="53"/>
        <end position="241"/>
    </location>
</feature>
<sequence>MKEEFKQLKSIQFEEREHRENKKVLKWYQNLNPFKDIFKKLQRERLEIRTESTGQTMLEYGPFVKWSSGDPDAPCSYFISGAPGVGKSIQCAIIVDFLKRQVGVQSVQDGNSEALVVVLFIYCSNDQEMGYIQTAKNFLRSLLHQLIESIPYFPQAAEELYALCTSDMREPSMTEIIDTFCSILERIGRIRIFLVVDGFDAMSLNERRMFLSSIRRLLARFSSVGAGNSSAVQMRFLAFSRNIAGFLNATKTTGDAQDEGRLESRDCSNWTILPGEPWSSYTEVANMTAETSDIKKYLSAAINSNNLLWVRRRKERTISVICDSSRGIFLLAKLYFDSFLDKSKVSEHEALLELGRIEGTKTSTGFDDESCRFLHQMYQDILFKITSEGDRKKREFVQRILGWMLCLQPSYPVSVDALRYGLASPGFLQGKEAQVKPEFLANGIIEAISSSCVGLLNTTWAEGGQIVRFSHETARQYLCYISGGQNFAMESFVWLDLAVSHMDIAESCLRHFNFVVKSSLELLYKLCAEYKITNHAQEGLVQSHAELGTQHEQKFGDPKKRNLDQDGACRAIGDVLENLDRIPRLAEHYNSCQNRSGVVALSKLQQKLHAVLIQNRFLVEYAVDFWVHHLPKVLEKKGDLPQSMKSFLCAVFSDSSDQTLTTNLWSRRTEFLHYSLLNYEEIFPAQNVDLTIHVDSFHHLFACLGLHSVVEFLCHEKQIWPGSKSWSLFNGHLSRREFPSSSVLVDPYQEHQKSKTPEDVEGALAIYHGFETNWTMVEAAAIGGSVETLELVLNECSNGFLTSSQEKEVESLSSNELRIWQMGRAPLLAILFGRYEALSLILKHWSGDAESGLFRRSKSAFPLLGIFKKKSGIELSVEQAIDHCMLLTRIAYVSASMQREWPECLTPGNDSASTSISCNQYRDRCRELGRMVVLLTKQYQTATSVFRNITGSDPHRLLEGVWQPLEVIARRHFWGDSILIHALFDRIELLAAEYIHRKSSIWGSNQDLDIHTYYMINNADKSADEAMKHRNGAFLDVYVERKLRMRDDPTISVRGRESVNEILQKILDFAIKENDEACTGVADRILNSKLVGRLDRFKIIAEVRVRCANPTKKTYLHTIVASGSGWTLRLYMRHGVFVSFKCLTGRLFSVAHFFYTPLHTECSTEMFSLFIQLHLERLEQSFKLTEAERSFEARLLWCTALDAAIRCDSIEKVSLLLNKYATDSGISVEDLRFRDGNPLLLAASMSSENSVEIVCMLLEKGLQQSSPPSVINHRAADNVSSVASVHSVAEGREGLEVTKGNSIWWEAISEDDSEMVISLLSDYGPSGCPILPMLEVTGGEPISPLQLCVRLGKAKACKVLLERVPTSEIQNVDDKGNNLIHQCIQGGGEPEVIRMLALHGVDKDERLPWPRLLFETPLALAIRTRRNMDAVAALLDVGAFLFASPKHWYPCDLLHYATGTCHPDCGIRSPDIELSKLLLERNFDPNVSDRYGRTPLIALADAYEKDEMRPELESMTSRFARGLAPESPLLLELAALLISKGADPKAHCRYEGPRQPFLANAFSNLKVSNADGSWAGGHDVPQFLELPFQKVGGEAVEEDRRWPSGTAMYQDFLPTALFFAVWHGNIGLTELLLRNGASKLIEGYEFSALNLAVRRSHYELARWLIGEGHDPNEIDNQGREIFLYPYRTRDIRMCKILLDGKGRIPKSASNPDNQVCGSNFGSQGFLKYLREYARNIKK</sequence>
<evidence type="ECO:0000259" key="3">
    <source>
        <dbReference type="Pfam" id="PF24883"/>
    </source>
</evidence>
<dbReference type="Gene3D" id="3.40.50.300">
    <property type="entry name" value="P-loop containing nucleotide triphosphate hydrolases"/>
    <property type="match status" value="1"/>
</dbReference>
<evidence type="ECO:0000256" key="1">
    <source>
        <dbReference type="ARBA" id="ARBA00022737"/>
    </source>
</evidence>
<dbReference type="PANTHER" id="PTHR10039">
    <property type="entry name" value="AMELOGENIN"/>
    <property type="match status" value="1"/>
</dbReference>
<dbReference type="InterPro" id="IPR002110">
    <property type="entry name" value="Ankyrin_rpt"/>
</dbReference>
<dbReference type="Proteomes" id="UP000275078">
    <property type="component" value="Unassembled WGS sequence"/>
</dbReference>
<feature type="repeat" description="ANK" evidence="2">
    <location>
        <begin position="1644"/>
        <end position="1676"/>
    </location>
</feature>
<accession>A0A3N4IQN1</accession>
<keyword evidence="2" id="KW-0040">ANK repeat</keyword>
<evidence type="ECO:0000256" key="2">
    <source>
        <dbReference type="PROSITE-ProRule" id="PRU00023"/>
    </source>
</evidence>
<dbReference type="EMBL" id="ML119662">
    <property type="protein sequence ID" value="RPA83894.1"/>
    <property type="molecule type" value="Genomic_DNA"/>
</dbReference>
<evidence type="ECO:0000313" key="4">
    <source>
        <dbReference type="EMBL" id="RPA83894.1"/>
    </source>
</evidence>
<dbReference type="InterPro" id="IPR056884">
    <property type="entry name" value="NPHP3-like_N"/>
</dbReference>
<keyword evidence="1" id="KW-0677">Repeat</keyword>
<gene>
    <name evidence="4" type="ORF">BJ508DRAFT_52477</name>
</gene>
<organism evidence="4 5">
    <name type="scientific">Ascobolus immersus RN42</name>
    <dbReference type="NCBI Taxonomy" id="1160509"/>
    <lineage>
        <taxon>Eukaryota</taxon>
        <taxon>Fungi</taxon>
        <taxon>Dikarya</taxon>
        <taxon>Ascomycota</taxon>
        <taxon>Pezizomycotina</taxon>
        <taxon>Pezizomycetes</taxon>
        <taxon>Pezizales</taxon>
        <taxon>Ascobolaceae</taxon>
        <taxon>Ascobolus</taxon>
    </lineage>
</organism>
<reference evidence="4 5" key="1">
    <citation type="journal article" date="2018" name="Nat. Ecol. Evol.">
        <title>Pezizomycetes genomes reveal the molecular basis of ectomycorrhizal truffle lifestyle.</title>
        <authorList>
            <person name="Murat C."/>
            <person name="Payen T."/>
            <person name="Noel B."/>
            <person name="Kuo A."/>
            <person name="Morin E."/>
            <person name="Chen J."/>
            <person name="Kohler A."/>
            <person name="Krizsan K."/>
            <person name="Balestrini R."/>
            <person name="Da Silva C."/>
            <person name="Montanini B."/>
            <person name="Hainaut M."/>
            <person name="Levati E."/>
            <person name="Barry K.W."/>
            <person name="Belfiori B."/>
            <person name="Cichocki N."/>
            <person name="Clum A."/>
            <person name="Dockter R.B."/>
            <person name="Fauchery L."/>
            <person name="Guy J."/>
            <person name="Iotti M."/>
            <person name="Le Tacon F."/>
            <person name="Lindquist E.A."/>
            <person name="Lipzen A."/>
            <person name="Malagnac F."/>
            <person name="Mello A."/>
            <person name="Molinier V."/>
            <person name="Miyauchi S."/>
            <person name="Poulain J."/>
            <person name="Riccioni C."/>
            <person name="Rubini A."/>
            <person name="Sitrit Y."/>
            <person name="Splivallo R."/>
            <person name="Traeger S."/>
            <person name="Wang M."/>
            <person name="Zifcakova L."/>
            <person name="Wipf D."/>
            <person name="Zambonelli A."/>
            <person name="Paolocci F."/>
            <person name="Nowrousian M."/>
            <person name="Ottonello S."/>
            <person name="Baldrian P."/>
            <person name="Spatafora J.W."/>
            <person name="Henrissat B."/>
            <person name="Nagy L.G."/>
            <person name="Aury J.M."/>
            <person name="Wincker P."/>
            <person name="Grigoriev I.V."/>
            <person name="Bonfante P."/>
            <person name="Martin F.M."/>
        </authorList>
    </citation>
    <scope>NUCLEOTIDE SEQUENCE [LARGE SCALE GENOMIC DNA]</scope>
    <source>
        <strain evidence="4 5">RN42</strain>
    </source>
</reference>
<protein>
    <recommendedName>
        <fullName evidence="3">Nephrocystin 3-like N-terminal domain-containing protein</fullName>
    </recommendedName>
</protein>
<dbReference type="InterPro" id="IPR027417">
    <property type="entry name" value="P-loop_NTPase"/>
</dbReference>
<proteinExistence type="predicted"/>
<keyword evidence="5" id="KW-1185">Reference proteome</keyword>
<dbReference type="SUPFAM" id="SSF52540">
    <property type="entry name" value="P-loop containing nucleoside triphosphate hydrolases"/>
    <property type="match status" value="1"/>
</dbReference>
<dbReference type="Pfam" id="PF00023">
    <property type="entry name" value="Ank"/>
    <property type="match status" value="1"/>
</dbReference>
<dbReference type="Gene3D" id="1.25.40.20">
    <property type="entry name" value="Ankyrin repeat-containing domain"/>
    <property type="match status" value="4"/>
</dbReference>
<dbReference type="SUPFAM" id="SSF48403">
    <property type="entry name" value="Ankyrin repeat"/>
    <property type="match status" value="2"/>
</dbReference>
<evidence type="ECO:0000313" key="5">
    <source>
        <dbReference type="Proteomes" id="UP000275078"/>
    </source>
</evidence>
<dbReference type="SMART" id="SM00248">
    <property type="entry name" value="ANK"/>
    <property type="match status" value="9"/>
</dbReference>
<dbReference type="Pfam" id="PF24883">
    <property type="entry name" value="NPHP3_N"/>
    <property type="match status" value="1"/>
</dbReference>
<name>A0A3N4IQN1_ASCIM</name>
<dbReference type="OrthoDB" id="19014at2759"/>